<evidence type="ECO:0000313" key="2">
    <source>
        <dbReference type="EMBL" id="WOO81848.1"/>
    </source>
</evidence>
<accession>A0AAF0YE49</accession>
<sequence length="402" mass="45755">MSLDGRPIMGWTSHGLYRYPIQNEAELDPEYTSSEGTPMDEDLEFELNYAHVAGGVPPANTERDPMLSDLALAAMRFESAHNQEDWDAIPEVVVVLNIIYQVLARRNSLRDSGLGTTRYPVWKTERLRNIDAAYDRAVLQLSYGRKKLRPPQEVVRALAFVALEATTIPAHVPSRKRRKSKYKPSKNKHRNNAEKQDPSYVPSPNDSASDGEGSESDAPVPDEVDMLNADNTANGHLSGDYESKLRILCDPFTSDPLAKAILLAKDLAVKEVEVAQLEDDWRRIKGTTLRLCLVDEVLHLRDQARRRGAGSRSPKFADWMAARKADFDAAYSKMVQELPLKQNRIALDYAPALRLCMLALQCTYMSCFDADERWPDDRHVVIELSELGSYQWFFWFYRRYKV</sequence>
<feature type="compositionally biased region" description="Basic residues" evidence="1">
    <location>
        <begin position="173"/>
        <end position="190"/>
    </location>
</feature>
<dbReference type="EMBL" id="CP086717">
    <property type="protein sequence ID" value="WOO81848.1"/>
    <property type="molecule type" value="Genomic_DNA"/>
</dbReference>
<keyword evidence="3" id="KW-1185">Reference proteome</keyword>
<evidence type="ECO:0000313" key="3">
    <source>
        <dbReference type="Proteomes" id="UP000827549"/>
    </source>
</evidence>
<protein>
    <submittedName>
        <fullName evidence="2">Uncharacterized protein</fullName>
    </submittedName>
</protein>
<gene>
    <name evidence="2" type="ORF">LOC62_04G005366</name>
</gene>
<organism evidence="2 3">
    <name type="scientific">Vanrija pseudolonga</name>
    <dbReference type="NCBI Taxonomy" id="143232"/>
    <lineage>
        <taxon>Eukaryota</taxon>
        <taxon>Fungi</taxon>
        <taxon>Dikarya</taxon>
        <taxon>Basidiomycota</taxon>
        <taxon>Agaricomycotina</taxon>
        <taxon>Tremellomycetes</taxon>
        <taxon>Trichosporonales</taxon>
        <taxon>Trichosporonaceae</taxon>
        <taxon>Vanrija</taxon>
    </lineage>
</organism>
<dbReference type="GeneID" id="87808595"/>
<evidence type="ECO:0000256" key="1">
    <source>
        <dbReference type="SAM" id="MobiDB-lite"/>
    </source>
</evidence>
<dbReference type="RefSeq" id="XP_062627880.1">
    <property type="nucleotide sequence ID" value="XM_062771896.1"/>
</dbReference>
<feature type="region of interest" description="Disordered" evidence="1">
    <location>
        <begin position="172"/>
        <end position="235"/>
    </location>
</feature>
<feature type="compositionally biased region" description="Acidic residues" evidence="1">
    <location>
        <begin position="212"/>
        <end position="225"/>
    </location>
</feature>
<dbReference type="AlphaFoldDB" id="A0AAF0YE49"/>
<name>A0AAF0YE49_9TREE</name>
<reference evidence="2" key="1">
    <citation type="submission" date="2023-10" db="EMBL/GenBank/DDBJ databases">
        <authorList>
            <person name="Noh H."/>
        </authorList>
    </citation>
    <scope>NUCLEOTIDE SEQUENCE</scope>
    <source>
        <strain evidence="2">DUCC4014</strain>
    </source>
</reference>
<proteinExistence type="predicted"/>
<dbReference type="Proteomes" id="UP000827549">
    <property type="component" value="Chromosome 4"/>
</dbReference>